<accession>A0AC34FIN1</accession>
<proteinExistence type="predicted"/>
<evidence type="ECO:0000313" key="2">
    <source>
        <dbReference type="WBParaSite" id="ES5_v2.g17222.t1"/>
    </source>
</evidence>
<protein>
    <submittedName>
        <fullName evidence="2">Cyanocobalamin reductase (cyanide-eliminating)</fullName>
    </submittedName>
</protein>
<dbReference type="Proteomes" id="UP000887579">
    <property type="component" value="Unplaced"/>
</dbReference>
<dbReference type="WBParaSite" id="ES5_v2.g17222.t1">
    <property type="protein sequence ID" value="ES5_v2.g17222.t1"/>
    <property type="gene ID" value="ES5_v2.g17222"/>
</dbReference>
<reference evidence="2" key="1">
    <citation type="submission" date="2022-11" db="UniProtKB">
        <authorList>
            <consortium name="WormBaseParasite"/>
        </authorList>
    </citation>
    <scope>IDENTIFICATION</scope>
</reference>
<name>A0AC34FIN1_9BILA</name>
<organism evidence="1 2">
    <name type="scientific">Panagrolaimus sp. ES5</name>
    <dbReference type="NCBI Taxonomy" id="591445"/>
    <lineage>
        <taxon>Eukaryota</taxon>
        <taxon>Metazoa</taxon>
        <taxon>Ecdysozoa</taxon>
        <taxon>Nematoda</taxon>
        <taxon>Chromadorea</taxon>
        <taxon>Rhabditida</taxon>
        <taxon>Tylenchina</taxon>
        <taxon>Panagrolaimomorpha</taxon>
        <taxon>Panagrolaimoidea</taxon>
        <taxon>Panagrolaimidae</taxon>
        <taxon>Panagrolaimus</taxon>
    </lineage>
</organism>
<sequence length="264" mass="30625">MEDYEKIFAAVESLLSENDGFECYKFKVGTYNEAVSSHFKLPYDDDTFAILILNTPKMFETSFKTWLQSKKLPGETVRDVAERILHPIQDFMTEKLSTVPQNLPEYPLEIIHDFDLTPTRRPRILMCTCGHIAGAAFYVRPQQLLNAPEDIDILFPQKPEKPIIGVSLHHKYGGHFAFRAVYIFSTVKVPPTFKEASPQHNLKTKSSMEEVLQLFNLHWRDGRFRDCGEPIERYSKIQLDYFALPPAERWGIIKEWFDSSDNNT</sequence>
<evidence type="ECO:0000313" key="1">
    <source>
        <dbReference type="Proteomes" id="UP000887579"/>
    </source>
</evidence>